<dbReference type="InterPro" id="IPR040079">
    <property type="entry name" value="Glutathione_S-Trfase"/>
</dbReference>
<dbReference type="Gene3D" id="3.40.30.10">
    <property type="entry name" value="Glutaredoxin"/>
    <property type="match status" value="1"/>
</dbReference>
<keyword evidence="5" id="KW-1185">Reference proteome</keyword>
<dbReference type="GO" id="GO:0016034">
    <property type="term" value="F:maleylacetoacetate isomerase activity"/>
    <property type="evidence" value="ECO:0007669"/>
    <property type="project" value="TreeGrafter"/>
</dbReference>
<accession>A0A1M7LB59</accession>
<dbReference type="Gene3D" id="1.20.1050.10">
    <property type="match status" value="1"/>
</dbReference>
<dbReference type="SFLD" id="SFLDG00358">
    <property type="entry name" value="Main_(cytGST)"/>
    <property type="match status" value="1"/>
</dbReference>
<dbReference type="SUPFAM" id="SSF47616">
    <property type="entry name" value="GST C-terminal domain-like"/>
    <property type="match status" value="1"/>
</dbReference>
<proteinExistence type="predicted"/>
<dbReference type="RefSeq" id="WP_073436769.1">
    <property type="nucleotide sequence ID" value="NZ_FRCA01000012.1"/>
</dbReference>
<dbReference type="STRING" id="44933.SAMN05660971_03785"/>
<dbReference type="GO" id="GO:0006559">
    <property type="term" value="P:L-phenylalanine catabolic process"/>
    <property type="evidence" value="ECO:0007669"/>
    <property type="project" value="TreeGrafter"/>
</dbReference>
<dbReference type="PANTHER" id="PTHR42673">
    <property type="entry name" value="MALEYLACETOACETATE ISOMERASE"/>
    <property type="match status" value="1"/>
</dbReference>
<evidence type="ECO:0000259" key="1">
    <source>
        <dbReference type="PROSITE" id="PS50404"/>
    </source>
</evidence>
<dbReference type="SUPFAM" id="SSF52833">
    <property type="entry name" value="Thioredoxin-like"/>
    <property type="match status" value="1"/>
</dbReference>
<evidence type="ECO:0000313" key="5">
    <source>
        <dbReference type="Proteomes" id="UP000321726"/>
    </source>
</evidence>
<dbReference type="EMBL" id="FRCA01000012">
    <property type="protein sequence ID" value="SHM75347.1"/>
    <property type="molecule type" value="Genomic_DNA"/>
</dbReference>
<dbReference type="Proteomes" id="UP000321726">
    <property type="component" value="Unassembled WGS sequence"/>
</dbReference>
<dbReference type="CDD" id="cd03194">
    <property type="entry name" value="GST_C_3"/>
    <property type="match status" value="1"/>
</dbReference>
<reference evidence="2 5" key="2">
    <citation type="submission" date="2019-07" db="EMBL/GenBank/DDBJ databases">
        <title>Whole genome shotgun sequence of Halomonas cupida NBRC 102219.</title>
        <authorList>
            <person name="Hosoyama A."/>
            <person name="Uohara A."/>
            <person name="Ohji S."/>
            <person name="Ichikawa N."/>
        </authorList>
    </citation>
    <scope>NUCLEOTIDE SEQUENCE [LARGE SCALE GENOMIC DNA]</scope>
    <source>
        <strain evidence="2 5">NBRC 102219</strain>
    </source>
</reference>
<name>A0A1M7LB59_9GAMM</name>
<protein>
    <submittedName>
        <fullName evidence="3">Glutathione S-transferase</fullName>
    </submittedName>
</protein>
<reference evidence="3 4" key="1">
    <citation type="submission" date="2016-11" db="EMBL/GenBank/DDBJ databases">
        <authorList>
            <person name="Jaros S."/>
            <person name="Januszkiewicz K."/>
            <person name="Wedrychowicz H."/>
        </authorList>
    </citation>
    <scope>NUCLEOTIDE SEQUENCE [LARGE SCALE GENOMIC DNA]</scope>
    <source>
        <strain evidence="3 4">DSM 4740</strain>
    </source>
</reference>
<evidence type="ECO:0000313" key="3">
    <source>
        <dbReference type="EMBL" id="SHM75347.1"/>
    </source>
</evidence>
<evidence type="ECO:0000313" key="4">
    <source>
        <dbReference type="Proteomes" id="UP000184123"/>
    </source>
</evidence>
<dbReference type="GO" id="GO:0004364">
    <property type="term" value="F:glutathione transferase activity"/>
    <property type="evidence" value="ECO:0007669"/>
    <property type="project" value="TreeGrafter"/>
</dbReference>
<keyword evidence="3" id="KW-0808">Transferase</keyword>
<sequence length="232" mass="25923">MYQLHIANRQTSSWSLRAWWLMTVLDIPFEETLTPFCDDGSLGPDFLLIVPTGKVPCLVDGAVTVWESLAIVEYLAERHSGVWPTDAVARAWARCVSAEMHAGFQALRQLCPMHCALRLRLKQPSADLDRNLARIDEIFAQGLQQFGGPFLCGSSPCAADAFYAPLVLRLQSYGLTLSATAERYVAHLLQNDALQQWQRLAMAEPWREAALEADIMERCEILVDAREDNSAS</sequence>
<dbReference type="PROSITE" id="PS50404">
    <property type="entry name" value="GST_NTER"/>
    <property type="match status" value="1"/>
</dbReference>
<dbReference type="Proteomes" id="UP000184123">
    <property type="component" value="Unassembled WGS sequence"/>
</dbReference>
<dbReference type="OrthoDB" id="9799538at2"/>
<dbReference type="InterPro" id="IPR036249">
    <property type="entry name" value="Thioredoxin-like_sf"/>
</dbReference>
<evidence type="ECO:0000313" key="2">
    <source>
        <dbReference type="EMBL" id="GEN25209.1"/>
    </source>
</evidence>
<dbReference type="CDD" id="cd03043">
    <property type="entry name" value="GST_N_1"/>
    <property type="match status" value="1"/>
</dbReference>
<organism evidence="3 4">
    <name type="scientific">Halomonas cupida</name>
    <dbReference type="NCBI Taxonomy" id="44933"/>
    <lineage>
        <taxon>Bacteria</taxon>
        <taxon>Pseudomonadati</taxon>
        <taxon>Pseudomonadota</taxon>
        <taxon>Gammaproteobacteria</taxon>
        <taxon>Oceanospirillales</taxon>
        <taxon>Halomonadaceae</taxon>
        <taxon>Halomonas</taxon>
    </lineage>
</organism>
<dbReference type="GO" id="GO:0006749">
    <property type="term" value="P:glutathione metabolic process"/>
    <property type="evidence" value="ECO:0007669"/>
    <property type="project" value="TreeGrafter"/>
</dbReference>
<dbReference type="Pfam" id="PF13409">
    <property type="entry name" value="GST_N_2"/>
    <property type="match status" value="1"/>
</dbReference>
<dbReference type="InterPro" id="IPR036282">
    <property type="entry name" value="Glutathione-S-Trfase_C_sf"/>
</dbReference>
<dbReference type="EMBL" id="BJXU01000129">
    <property type="protein sequence ID" value="GEN25209.1"/>
    <property type="molecule type" value="Genomic_DNA"/>
</dbReference>
<dbReference type="SFLD" id="SFLDS00019">
    <property type="entry name" value="Glutathione_Transferase_(cytos"/>
    <property type="match status" value="1"/>
</dbReference>
<dbReference type="InterPro" id="IPR004045">
    <property type="entry name" value="Glutathione_S-Trfase_N"/>
</dbReference>
<dbReference type="PANTHER" id="PTHR42673:SF4">
    <property type="entry name" value="MALEYLACETOACETATE ISOMERASE"/>
    <property type="match status" value="1"/>
</dbReference>
<feature type="domain" description="GST N-terminal" evidence="1">
    <location>
        <begin position="2"/>
        <end position="83"/>
    </location>
</feature>
<gene>
    <name evidence="2" type="ORF">HCU01_31580</name>
    <name evidence="3" type="ORF">SAMN05660971_03785</name>
</gene>
<dbReference type="AlphaFoldDB" id="A0A1M7LB59"/>